<comment type="caution">
    <text evidence="1">The sequence shown here is derived from an EMBL/GenBank/DDBJ whole genome shotgun (WGS) entry which is preliminary data.</text>
</comment>
<protein>
    <recommendedName>
        <fullName evidence="3">Protein kinase domain-containing protein</fullName>
    </recommendedName>
</protein>
<keyword evidence="2" id="KW-1185">Reference proteome</keyword>
<dbReference type="EMBL" id="FJOF01000002">
    <property type="protein sequence ID" value="CZR37302.1"/>
    <property type="molecule type" value="Genomic_DNA"/>
</dbReference>
<name>A0A1L7VAK8_FUSPR</name>
<dbReference type="Proteomes" id="UP000183971">
    <property type="component" value="Unassembled WGS sequence"/>
</dbReference>
<proteinExistence type="predicted"/>
<dbReference type="RefSeq" id="XP_031077895.1">
    <property type="nucleotide sequence ID" value="XM_031227460.1"/>
</dbReference>
<accession>A0A1L7VAK8</accession>
<gene>
    <name evidence="1" type="ORF">FPRO_02438</name>
</gene>
<dbReference type="AlphaFoldDB" id="A0A1L7VAK8"/>
<sequence>MHFIVQEVSNMIEHEFRYFALSGDIPVGGPTTWHIVDWDQRRVVSVAMDGEQDDESLAIEHFSRHSDQLSPAIYRIHLSHNGEVISTSTDPKNDTACCVHYPSLHDACLPEGIRTIRRDKFEELERLGPDADLVAYSSCIEGPAKKVVFKYYFLWQYAQISWKEMNLWLRLPRHPNIVPFDRVVVDELEGRVVGFTSNYVPGRNLEQNKSRVFKLKWLQQLIKVVDDLNLDRKTLMLFDFNFAARINCPLPGEGESYVKDRNDVKGVIFTTYEIITQDDSLRSIPHEDQKLENLSSEWKKHPEVKLDHPVESYQLILKEWRERREAGSHSGNVPRPIEWPAMPKPPQKTIFLKTVQGQTTSVTADSWYEKRQDIRDRGGKVLNWERPPQRLMDNGIRVLSTGEIISC</sequence>
<evidence type="ECO:0000313" key="2">
    <source>
        <dbReference type="Proteomes" id="UP000183971"/>
    </source>
</evidence>
<evidence type="ECO:0000313" key="1">
    <source>
        <dbReference type="EMBL" id="CZR37302.1"/>
    </source>
</evidence>
<dbReference type="GeneID" id="42047323"/>
<dbReference type="InterPro" id="IPR011009">
    <property type="entry name" value="Kinase-like_dom_sf"/>
</dbReference>
<dbReference type="VEuPathDB" id="FungiDB:FPRO_02438"/>
<reference evidence="2" key="1">
    <citation type="journal article" date="2016" name="Genome Biol. Evol.">
        <title>Comparative 'omics' of the Fusarium fujikuroi species complex highlights differences in genetic potential and metabolite synthesis.</title>
        <authorList>
            <person name="Niehaus E.-M."/>
            <person name="Muensterkoetter M."/>
            <person name="Proctor R.H."/>
            <person name="Brown D.W."/>
            <person name="Sharon A."/>
            <person name="Idan Y."/>
            <person name="Oren-Young L."/>
            <person name="Sieber C.M."/>
            <person name="Novak O."/>
            <person name="Pencik A."/>
            <person name="Tarkowska D."/>
            <person name="Hromadova K."/>
            <person name="Freeman S."/>
            <person name="Maymon M."/>
            <person name="Elazar M."/>
            <person name="Youssef S.A."/>
            <person name="El-Shabrawy E.S.M."/>
            <person name="Shalaby A.B.A."/>
            <person name="Houterman P."/>
            <person name="Brock N.L."/>
            <person name="Burkhardt I."/>
            <person name="Tsavkelova E.A."/>
            <person name="Dickschat J.S."/>
            <person name="Galuszka P."/>
            <person name="Gueldener U."/>
            <person name="Tudzynski B."/>
        </authorList>
    </citation>
    <scope>NUCLEOTIDE SEQUENCE [LARGE SCALE GENOMIC DNA]</scope>
    <source>
        <strain evidence="2">ET1</strain>
    </source>
</reference>
<organism evidence="1 2">
    <name type="scientific">Fusarium proliferatum (strain ET1)</name>
    <name type="common">Orchid endophyte fungus</name>
    <dbReference type="NCBI Taxonomy" id="1227346"/>
    <lineage>
        <taxon>Eukaryota</taxon>
        <taxon>Fungi</taxon>
        <taxon>Dikarya</taxon>
        <taxon>Ascomycota</taxon>
        <taxon>Pezizomycotina</taxon>
        <taxon>Sordariomycetes</taxon>
        <taxon>Hypocreomycetidae</taxon>
        <taxon>Hypocreales</taxon>
        <taxon>Nectriaceae</taxon>
        <taxon>Fusarium</taxon>
        <taxon>Fusarium fujikuroi species complex</taxon>
    </lineage>
</organism>
<dbReference type="SUPFAM" id="SSF56112">
    <property type="entry name" value="Protein kinase-like (PK-like)"/>
    <property type="match status" value="1"/>
</dbReference>
<evidence type="ECO:0008006" key="3">
    <source>
        <dbReference type="Google" id="ProtNLM"/>
    </source>
</evidence>